<dbReference type="SUPFAM" id="SSF52266">
    <property type="entry name" value="SGNH hydrolase"/>
    <property type="match status" value="1"/>
</dbReference>
<dbReference type="InterPro" id="IPR005181">
    <property type="entry name" value="SASA"/>
</dbReference>
<reference evidence="4" key="1">
    <citation type="journal article" date="2019" name="Int. J. Syst. Evol. Microbiol.">
        <title>The Global Catalogue of Microorganisms (GCM) 10K type strain sequencing project: providing services to taxonomists for standard genome sequencing and annotation.</title>
        <authorList>
            <consortium name="The Broad Institute Genomics Platform"/>
            <consortium name="The Broad Institute Genome Sequencing Center for Infectious Disease"/>
            <person name="Wu L."/>
            <person name="Ma J."/>
        </authorList>
    </citation>
    <scope>NUCLEOTIDE SEQUENCE [LARGE SCALE GENOMIC DNA]</scope>
    <source>
        <strain evidence="4">CCUG 57942</strain>
    </source>
</reference>
<protein>
    <submittedName>
        <fullName evidence="3">Sialate O-acetylesterase</fullName>
    </submittedName>
</protein>
<keyword evidence="4" id="KW-1185">Reference proteome</keyword>
<keyword evidence="1" id="KW-0378">Hydrolase</keyword>
<dbReference type="InterPro" id="IPR036514">
    <property type="entry name" value="SGNH_hydro_sf"/>
</dbReference>
<name>A0ABW4ZDU2_9BACT</name>
<dbReference type="PANTHER" id="PTHR31988">
    <property type="entry name" value="ESTERASE, PUTATIVE (DUF303)-RELATED"/>
    <property type="match status" value="1"/>
</dbReference>
<sequence length="295" mass="32876">MKKTIITLILPIFIGTIRAEDIVDVYLLIGQSNMEGVGRRSKLEKEYKEIDKVQIFHSKSIGDGDSANKWVPLKPAGWKGTSTGGFGLEISFGKSLHQNAPNRNFGLIKHAVGGTSLFADWVPGSSPHDTSSWGPQYATFQNTTTKALEALKRKGKTPIIRGILWQQGEADSKKQENAEAYEQRLTQFIDITRETFAEYSSNKQADSIRFILGQVIPDYTRGSAAHKAYPFRNDVRNAQLTVSQKLKNVRTIKTNKSFETHADEKDGYRDGDNIHFNADGLLKLGEEMAKAALNQ</sequence>
<dbReference type="RefSeq" id="WP_377089576.1">
    <property type="nucleotide sequence ID" value="NZ_JBHSJL010000014.1"/>
</dbReference>
<dbReference type="PANTHER" id="PTHR31988:SF19">
    <property type="entry name" value="9-O-ACETYL-N-ACETYLNEURAMINIC ACID DEACETYLASE-RELATED"/>
    <property type="match status" value="1"/>
</dbReference>
<gene>
    <name evidence="3" type="ORF">ACFSW8_12270</name>
</gene>
<evidence type="ECO:0000313" key="4">
    <source>
        <dbReference type="Proteomes" id="UP001597389"/>
    </source>
</evidence>
<dbReference type="Pfam" id="PF03629">
    <property type="entry name" value="SASA"/>
    <property type="match status" value="1"/>
</dbReference>
<feature type="domain" description="Sialate O-acetylesterase" evidence="2">
    <location>
        <begin position="24"/>
        <end position="293"/>
    </location>
</feature>
<comment type="caution">
    <text evidence="3">The sequence shown here is derived from an EMBL/GenBank/DDBJ whole genome shotgun (WGS) entry which is preliminary data.</text>
</comment>
<organism evidence="3 4">
    <name type="scientific">Rubritalea tangerina</name>
    <dbReference type="NCBI Taxonomy" id="430798"/>
    <lineage>
        <taxon>Bacteria</taxon>
        <taxon>Pseudomonadati</taxon>
        <taxon>Verrucomicrobiota</taxon>
        <taxon>Verrucomicrobiia</taxon>
        <taxon>Verrucomicrobiales</taxon>
        <taxon>Rubritaleaceae</taxon>
        <taxon>Rubritalea</taxon>
    </lineage>
</organism>
<evidence type="ECO:0000259" key="2">
    <source>
        <dbReference type="Pfam" id="PF03629"/>
    </source>
</evidence>
<dbReference type="EMBL" id="JBHUJB010000049">
    <property type="protein sequence ID" value="MFD2159676.1"/>
    <property type="molecule type" value="Genomic_DNA"/>
</dbReference>
<evidence type="ECO:0000256" key="1">
    <source>
        <dbReference type="ARBA" id="ARBA00022801"/>
    </source>
</evidence>
<proteinExistence type="predicted"/>
<dbReference type="Gene3D" id="3.40.50.1110">
    <property type="entry name" value="SGNH hydrolase"/>
    <property type="match status" value="1"/>
</dbReference>
<dbReference type="InterPro" id="IPR052940">
    <property type="entry name" value="Carb_Esterase_6"/>
</dbReference>
<evidence type="ECO:0000313" key="3">
    <source>
        <dbReference type="EMBL" id="MFD2159676.1"/>
    </source>
</evidence>
<dbReference type="Proteomes" id="UP001597389">
    <property type="component" value="Unassembled WGS sequence"/>
</dbReference>
<accession>A0ABW4ZDU2</accession>